<dbReference type="KEGG" id="run:DR864_20275"/>
<protein>
    <submittedName>
        <fullName evidence="2">CAP domain-containing protein</fullName>
    </submittedName>
</protein>
<reference evidence="2 3" key="1">
    <citation type="submission" date="2018-07" db="EMBL/GenBank/DDBJ databases">
        <title>Genome sequencing of Runella.</title>
        <authorList>
            <person name="Baek M.-G."/>
            <person name="Yi H."/>
        </authorList>
    </citation>
    <scope>NUCLEOTIDE SEQUENCE [LARGE SCALE GENOMIC DNA]</scope>
    <source>
        <strain evidence="2 3">HYN0085</strain>
    </source>
</reference>
<keyword evidence="3" id="KW-1185">Reference proteome</keyword>
<evidence type="ECO:0000259" key="1">
    <source>
        <dbReference type="Pfam" id="PF00188"/>
    </source>
</evidence>
<dbReference type="PANTHER" id="PTHR31157">
    <property type="entry name" value="SCP DOMAIN-CONTAINING PROTEIN"/>
    <property type="match status" value="1"/>
</dbReference>
<gene>
    <name evidence="2" type="ORF">DR864_20275</name>
</gene>
<dbReference type="InterPro" id="IPR035940">
    <property type="entry name" value="CAP_sf"/>
</dbReference>
<dbReference type="InterPro" id="IPR014044">
    <property type="entry name" value="CAP_dom"/>
</dbReference>
<dbReference type="Pfam" id="PF00188">
    <property type="entry name" value="CAP"/>
    <property type="match status" value="1"/>
</dbReference>
<dbReference type="CDD" id="cd05379">
    <property type="entry name" value="CAP_bacterial"/>
    <property type="match status" value="1"/>
</dbReference>
<evidence type="ECO:0000313" key="2">
    <source>
        <dbReference type="EMBL" id="AXE19916.1"/>
    </source>
</evidence>
<organism evidence="2 3">
    <name type="scientific">Runella rosea</name>
    <dbReference type="NCBI Taxonomy" id="2259595"/>
    <lineage>
        <taxon>Bacteria</taxon>
        <taxon>Pseudomonadati</taxon>
        <taxon>Bacteroidota</taxon>
        <taxon>Cytophagia</taxon>
        <taxon>Cytophagales</taxon>
        <taxon>Spirosomataceae</taxon>
        <taxon>Runella</taxon>
    </lineage>
</organism>
<name>A0A344TMP5_9BACT</name>
<proteinExistence type="predicted"/>
<dbReference type="Proteomes" id="UP000251993">
    <property type="component" value="Chromosome"/>
</dbReference>
<evidence type="ECO:0000313" key="3">
    <source>
        <dbReference type="Proteomes" id="UP000251993"/>
    </source>
</evidence>
<dbReference type="SUPFAM" id="SSF55797">
    <property type="entry name" value="PR-1-like"/>
    <property type="match status" value="1"/>
</dbReference>
<accession>A0A344TMP5</accession>
<dbReference type="EMBL" id="CP030850">
    <property type="protein sequence ID" value="AXE19916.1"/>
    <property type="molecule type" value="Genomic_DNA"/>
</dbReference>
<feature type="domain" description="SCP" evidence="1">
    <location>
        <begin position="93"/>
        <end position="239"/>
    </location>
</feature>
<sequence length="263" mass="30443">MSGQSYHKKKFNRAIMYNLLNKLLFLISKRQPYVLMKRVLWFLVLLLLAGSFRTESPDYYAFPLERFVQLPELKSAVDARRPNYELLDAAIFHLTNQTRSQFGIKLLEYDSGLHQTAQGYATDMIQMGFYGHTHPYSPSLNTLAQRVKVHTWAFLKIGENIGQYQLVDTAPEYCCRKKRDGTFEYFDCERKSVYHPYTYEGFAQEAVGEWMKSPGHRRNLLDSTYTHLGTAARISKDPYGTCSAPFGRFVQNFGAIKPEVTKQ</sequence>
<dbReference type="PANTHER" id="PTHR31157:SF1">
    <property type="entry name" value="SCP DOMAIN-CONTAINING PROTEIN"/>
    <property type="match status" value="1"/>
</dbReference>
<dbReference type="OrthoDB" id="982527at2"/>
<dbReference type="Gene3D" id="3.40.33.10">
    <property type="entry name" value="CAP"/>
    <property type="match status" value="1"/>
</dbReference>
<dbReference type="AlphaFoldDB" id="A0A344TMP5"/>